<accession>A0A7I8LG82</accession>
<dbReference type="Pfam" id="PF13812">
    <property type="entry name" value="PPR_3"/>
    <property type="match status" value="1"/>
</dbReference>
<dbReference type="InterPro" id="IPR002885">
    <property type="entry name" value="PPR_rpt"/>
</dbReference>
<keyword evidence="1" id="KW-0677">Repeat</keyword>
<dbReference type="InterPro" id="IPR011990">
    <property type="entry name" value="TPR-like_helical_dom_sf"/>
</dbReference>
<dbReference type="PANTHER" id="PTHR47933:SF26">
    <property type="entry name" value="OS03G0746400 PROTEIN"/>
    <property type="match status" value="1"/>
</dbReference>
<feature type="repeat" description="PPR" evidence="2">
    <location>
        <begin position="384"/>
        <end position="418"/>
    </location>
</feature>
<keyword evidence="5" id="KW-1185">Reference proteome</keyword>
<dbReference type="Gene3D" id="1.25.40.10">
    <property type="entry name" value="Tetratricopeptide repeat domain"/>
    <property type="match status" value="3"/>
</dbReference>
<feature type="repeat" description="PPR" evidence="2">
    <location>
        <begin position="347"/>
        <end position="381"/>
    </location>
</feature>
<dbReference type="AlphaFoldDB" id="A0A7I8LG82"/>
<sequence>MAGPHLRQLLRRCVSSSTPRQPFSSSLIRQPASLSPPGPPRLPFSATRTIFASAAADEASELARSISSALIKHAQASSITPHTDVPQYLSLHFSDVRFNTALLQQILNISAPAGRTAVDLFRWAVTRRSFTPSDESLSHMIAFLGRRRDFKSIQDLLIDFRRYVGPKTLRAAFDRLIRAGRSTQAVHLFQNLEKDYGIGHDRELLRALVSMLSEHGFGGHAERIVRDVADKIFPDVNICHELIRAWCVDGKLDQALRLMGEMSGGGFELGTPAYNSILDCICRLCRKKDPLRLQSEAGKVLTEMEARGVPRDTGTFHVLISNLCKIRKTDDAMEMFHKMDQWGCSPNAEIYLALIRSFYQAARLSEGDEMVEKMRSAGFGAALDTNAYYGFIKVLCGIERVDHAMKVFRMAKGYGFVPGVKTYGLLIEKLWAHNQVCRANTLLKEAVARGVTLAAQAYSVDPRYVKMPKEKKKPRRLTLPEKMERKRKRLRKLRLSFVKKPKGVRRAY</sequence>
<feature type="repeat" description="PPR" evidence="2">
    <location>
        <begin position="312"/>
        <end position="346"/>
    </location>
</feature>
<reference evidence="4" key="1">
    <citation type="submission" date="2020-02" db="EMBL/GenBank/DDBJ databases">
        <authorList>
            <person name="Scholz U."/>
            <person name="Mascher M."/>
            <person name="Fiebig A."/>
        </authorList>
    </citation>
    <scope>NUCLEOTIDE SEQUENCE</scope>
</reference>
<organism evidence="4 5">
    <name type="scientific">Spirodela intermedia</name>
    <name type="common">Intermediate duckweed</name>
    <dbReference type="NCBI Taxonomy" id="51605"/>
    <lineage>
        <taxon>Eukaryota</taxon>
        <taxon>Viridiplantae</taxon>
        <taxon>Streptophyta</taxon>
        <taxon>Embryophyta</taxon>
        <taxon>Tracheophyta</taxon>
        <taxon>Spermatophyta</taxon>
        <taxon>Magnoliopsida</taxon>
        <taxon>Liliopsida</taxon>
        <taxon>Araceae</taxon>
        <taxon>Lemnoideae</taxon>
        <taxon>Spirodela</taxon>
    </lineage>
</organism>
<gene>
    <name evidence="4" type="ORF">SI8410_15019705</name>
</gene>
<evidence type="ECO:0000313" key="4">
    <source>
        <dbReference type="EMBL" id="CAA7409027.1"/>
    </source>
</evidence>
<dbReference type="PANTHER" id="PTHR47933">
    <property type="entry name" value="PENTATRICOPEPTIDE REPEAT-CONTAINING PROTEIN 1, MITOCHONDRIAL"/>
    <property type="match status" value="1"/>
</dbReference>
<proteinExistence type="predicted"/>
<dbReference type="GO" id="GO:0003729">
    <property type="term" value="F:mRNA binding"/>
    <property type="evidence" value="ECO:0007669"/>
    <property type="project" value="TreeGrafter"/>
</dbReference>
<dbReference type="FunFam" id="1.25.40.10:FF:000398">
    <property type="entry name" value="pentatricopeptide repeat-containing protein PNM1, mitochondrial"/>
    <property type="match status" value="1"/>
</dbReference>
<protein>
    <submittedName>
        <fullName evidence="4">Uncharacterized protein</fullName>
    </submittedName>
</protein>
<evidence type="ECO:0000256" key="3">
    <source>
        <dbReference type="SAM" id="MobiDB-lite"/>
    </source>
</evidence>
<feature type="compositionally biased region" description="Low complexity" evidence="3">
    <location>
        <begin position="16"/>
        <end position="26"/>
    </location>
</feature>
<dbReference type="EMBL" id="LR746278">
    <property type="protein sequence ID" value="CAA7409027.1"/>
    <property type="molecule type" value="Genomic_DNA"/>
</dbReference>
<evidence type="ECO:0000313" key="5">
    <source>
        <dbReference type="Proteomes" id="UP000663760"/>
    </source>
</evidence>
<feature type="repeat" description="PPR" evidence="2">
    <location>
        <begin position="235"/>
        <end position="269"/>
    </location>
</feature>
<dbReference type="PROSITE" id="PS51375">
    <property type="entry name" value="PPR"/>
    <property type="match status" value="4"/>
</dbReference>
<feature type="region of interest" description="Disordered" evidence="3">
    <location>
        <begin position="16"/>
        <end position="41"/>
    </location>
</feature>
<dbReference type="Proteomes" id="UP000663760">
    <property type="component" value="Chromosome 15"/>
</dbReference>
<dbReference type="Pfam" id="PF13041">
    <property type="entry name" value="PPR_2"/>
    <property type="match status" value="1"/>
</dbReference>
<name>A0A7I8LG82_SPIIN</name>
<evidence type="ECO:0000256" key="1">
    <source>
        <dbReference type="ARBA" id="ARBA00022737"/>
    </source>
</evidence>
<dbReference type="NCBIfam" id="TIGR00756">
    <property type="entry name" value="PPR"/>
    <property type="match status" value="1"/>
</dbReference>
<dbReference type="OrthoDB" id="1891108at2759"/>
<dbReference type="InterPro" id="IPR051240">
    <property type="entry name" value="Mito_RNA-Proc/Resp"/>
</dbReference>
<evidence type="ECO:0000256" key="2">
    <source>
        <dbReference type="PROSITE-ProRule" id="PRU00708"/>
    </source>
</evidence>